<dbReference type="EMBL" id="JAFCMP010000079">
    <property type="protein sequence ID" value="KAG5187916.1"/>
    <property type="molecule type" value="Genomic_DNA"/>
</dbReference>
<reference evidence="1" key="1">
    <citation type="submission" date="2021-02" db="EMBL/GenBank/DDBJ databases">
        <title>First Annotated Genome of the Yellow-green Alga Tribonema minus.</title>
        <authorList>
            <person name="Mahan K.M."/>
        </authorList>
    </citation>
    <scope>NUCLEOTIDE SEQUENCE</scope>
    <source>
        <strain evidence="1">UTEX B ZZ1240</strain>
    </source>
</reference>
<dbReference type="AlphaFoldDB" id="A0A836CLN2"/>
<comment type="caution">
    <text evidence="1">The sequence shown here is derived from an EMBL/GenBank/DDBJ whole genome shotgun (WGS) entry which is preliminary data.</text>
</comment>
<keyword evidence="2" id="KW-1185">Reference proteome</keyword>
<dbReference type="InterPro" id="IPR052050">
    <property type="entry name" value="SecEffector_AnkRepeat"/>
</dbReference>
<accession>A0A836CLN2</accession>
<sequence>MELEGLTSDTRARHQHLLWLAPYHACTPTVLWGTPKPKVSAVNRFQEDRDLLHIVLSYLGPGQHLFVATIGKRWRRAYNSTAISQGWHSTEPYVKTRTSSACFSLARLKYAVQGGKLDMLSKSKTSTEHSFARTMGFNASQELLQWARANGMPWYDDVAIGAAAAGKLESLKWIHKQVLFGWSWPAYLSSGKVALVAAMYGQVAVLEWMWMSRGGSFLKDLDIGEVAAVTGKVPTLHWMQGRCLSAQKLQRIRDNAAFFTQPGVLLWARDEGGVAWDASTFTAATTSGSVDFCRWLRKEGCAFDLTDACVGAAFSGSIDMIKYVREIAGQEWSLEHVGMIMLAAGYEGRLRAFKWAHAQGAPWLPAAFTAEQDGTHFCRVWRAPVLQWAIGHGCPWGDWTSQTCALLKQSGNFDKELAWAHANNCPCGCPR</sequence>
<evidence type="ECO:0000313" key="1">
    <source>
        <dbReference type="EMBL" id="KAG5187916.1"/>
    </source>
</evidence>
<name>A0A836CLN2_9STRA</name>
<proteinExistence type="predicted"/>
<evidence type="ECO:0000313" key="2">
    <source>
        <dbReference type="Proteomes" id="UP000664859"/>
    </source>
</evidence>
<organism evidence="1 2">
    <name type="scientific">Tribonema minus</name>
    <dbReference type="NCBI Taxonomy" id="303371"/>
    <lineage>
        <taxon>Eukaryota</taxon>
        <taxon>Sar</taxon>
        <taxon>Stramenopiles</taxon>
        <taxon>Ochrophyta</taxon>
        <taxon>PX clade</taxon>
        <taxon>Xanthophyceae</taxon>
        <taxon>Tribonematales</taxon>
        <taxon>Tribonemataceae</taxon>
        <taxon>Tribonema</taxon>
    </lineage>
</organism>
<dbReference type="PANTHER" id="PTHR46586">
    <property type="entry name" value="ANKYRIN REPEAT-CONTAINING PROTEIN"/>
    <property type="match status" value="1"/>
</dbReference>
<gene>
    <name evidence="1" type="ORF">JKP88DRAFT_347896</name>
</gene>
<protein>
    <submittedName>
        <fullName evidence="1">Uncharacterized protein</fullName>
    </submittedName>
</protein>
<dbReference type="PANTHER" id="PTHR46586:SF3">
    <property type="entry name" value="ANKYRIN REPEAT-CONTAINING PROTEIN"/>
    <property type="match status" value="1"/>
</dbReference>
<dbReference type="Proteomes" id="UP000664859">
    <property type="component" value="Unassembled WGS sequence"/>
</dbReference>